<keyword evidence="1" id="KW-0238">DNA-binding</keyword>
<dbReference type="GO" id="GO:0003677">
    <property type="term" value="F:DNA binding"/>
    <property type="evidence" value="ECO:0007669"/>
    <property type="project" value="UniProtKB-KW"/>
</dbReference>
<dbReference type="Gene3D" id="2.40.50.140">
    <property type="entry name" value="Nucleic acid-binding proteins"/>
    <property type="match status" value="1"/>
</dbReference>
<reference evidence="1" key="1">
    <citation type="journal article" date="2019" name="Sci. Rep.">
        <title>Draft genome of Tanacetum cinerariifolium, the natural source of mosquito coil.</title>
        <authorList>
            <person name="Yamashiro T."/>
            <person name="Shiraishi A."/>
            <person name="Satake H."/>
            <person name="Nakayama K."/>
        </authorList>
    </citation>
    <scope>NUCLEOTIDE SEQUENCE</scope>
</reference>
<comment type="caution">
    <text evidence="1">The sequence shown here is derived from an EMBL/GenBank/DDBJ whole genome shotgun (WGS) entry which is preliminary data.</text>
</comment>
<dbReference type="AlphaFoldDB" id="A0A699HHF3"/>
<dbReference type="EMBL" id="BKCJ010158755">
    <property type="protein sequence ID" value="GEY19173.1"/>
    <property type="molecule type" value="Genomic_DNA"/>
</dbReference>
<feature type="non-terminal residue" evidence="1">
    <location>
        <position position="206"/>
    </location>
</feature>
<dbReference type="InterPro" id="IPR012340">
    <property type="entry name" value="NA-bd_OB-fold"/>
</dbReference>
<accession>A0A699HHF3</accession>
<organism evidence="1">
    <name type="scientific">Tanacetum cinerariifolium</name>
    <name type="common">Dalmatian daisy</name>
    <name type="synonym">Chrysanthemum cinerariifolium</name>
    <dbReference type="NCBI Taxonomy" id="118510"/>
    <lineage>
        <taxon>Eukaryota</taxon>
        <taxon>Viridiplantae</taxon>
        <taxon>Streptophyta</taxon>
        <taxon>Embryophyta</taxon>
        <taxon>Tracheophyta</taxon>
        <taxon>Spermatophyta</taxon>
        <taxon>Magnoliopsida</taxon>
        <taxon>eudicotyledons</taxon>
        <taxon>Gunneridae</taxon>
        <taxon>Pentapetalae</taxon>
        <taxon>asterids</taxon>
        <taxon>campanulids</taxon>
        <taxon>Asterales</taxon>
        <taxon>Asteraceae</taxon>
        <taxon>Asteroideae</taxon>
        <taxon>Anthemideae</taxon>
        <taxon>Anthemidinae</taxon>
        <taxon>Tanacetum</taxon>
    </lineage>
</organism>
<sequence>MSSFLRKNCSYMGYQKSGSFESSNFKKDKGVENASNITMIKVVDMMLDNITMQGRYVIRSVIAIGHVPVEFAGGRKIRRTVVIEDAESNQLDCTFWEHWATMWDESAQKRNELGHMVFILQLGKVKYSDVNMINNYDMFLIQLLLLYFRKPAALRMQGFIYSIKRMGRHIPPARNATGKWMLWRVKLSNLRVKARLPFTMKSMVQF</sequence>
<name>A0A699HHF3_TANCI</name>
<evidence type="ECO:0000313" key="1">
    <source>
        <dbReference type="EMBL" id="GEY19173.1"/>
    </source>
</evidence>
<protein>
    <submittedName>
        <fullName evidence="1">Replication protein A 70 kDa DNA-binding subunit B</fullName>
    </submittedName>
</protein>
<proteinExistence type="predicted"/>
<gene>
    <name evidence="1" type="ORF">Tci_391147</name>
</gene>